<evidence type="ECO:0000313" key="2">
    <source>
        <dbReference type="Proteomes" id="UP000887574"/>
    </source>
</evidence>
<sequence>MLVCMRWHDPNQQPNSATEQCPNISSLPTGAAQKPQIGGRESLSTRKNQGLTTDTDEARIKLLVADRTKRKLVQLKAITNRTIASLQSGLKAFNEFVTDIDKAVVEQTKQGAVTTLQVCSNPKLELMNAKFDPKLSRIVESPLLVSCQASSVLQETINLTCEPSIVLESVPELVLSRYRLPKKIMEEGLGEAGDFILATKIYTKYIDLEEELSSPIQFNPPANYECKPGRESSFFGGQALTPVFTSTPKPEKVSSAGRSRSTIICEWPSKIRLKRIEEMLGQEKQPVVEIEQCKNISAMVNGMEYEPVMEQTHVNQAEVPASAHKNITERCRRTISNESSDSSKDISASIQSYSDSALRRRKSIFVKPMAMEETDSVVDDSNPSFKSISSQASMCSVDLHSSRKRQPPLTTLLFKRRDQKKTRLLLRWALL</sequence>
<evidence type="ECO:0000313" key="3">
    <source>
        <dbReference type="WBParaSite" id="jg17510"/>
    </source>
</evidence>
<feature type="compositionally biased region" description="Polar residues" evidence="1">
    <location>
        <begin position="10"/>
        <end position="28"/>
    </location>
</feature>
<accession>A0A915DA99</accession>
<name>A0A915DA99_9BILA</name>
<dbReference type="AlphaFoldDB" id="A0A915DA99"/>
<feature type="region of interest" description="Disordered" evidence="1">
    <location>
        <begin position="8"/>
        <end position="51"/>
    </location>
</feature>
<dbReference type="WBParaSite" id="jg17510">
    <property type="protein sequence ID" value="jg17510"/>
    <property type="gene ID" value="jg17510"/>
</dbReference>
<proteinExistence type="predicted"/>
<dbReference type="Proteomes" id="UP000887574">
    <property type="component" value="Unplaced"/>
</dbReference>
<organism evidence="2 3">
    <name type="scientific">Ditylenchus dipsaci</name>
    <dbReference type="NCBI Taxonomy" id="166011"/>
    <lineage>
        <taxon>Eukaryota</taxon>
        <taxon>Metazoa</taxon>
        <taxon>Ecdysozoa</taxon>
        <taxon>Nematoda</taxon>
        <taxon>Chromadorea</taxon>
        <taxon>Rhabditida</taxon>
        <taxon>Tylenchina</taxon>
        <taxon>Tylenchomorpha</taxon>
        <taxon>Sphaerularioidea</taxon>
        <taxon>Anguinidae</taxon>
        <taxon>Anguininae</taxon>
        <taxon>Ditylenchus</taxon>
    </lineage>
</organism>
<protein>
    <submittedName>
        <fullName evidence="3">Shugoshin C-terminal domain-containing protein</fullName>
    </submittedName>
</protein>
<evidence type="ECO:0000256" key="1">
    <source>
        <dbReference type="SAM" id="MobiDB-lite"/>
    </source>
</evidence>
<reference evidence="3" key="1">
    <citation type="submission" date="2022-11" db="UniProtKB">
        <authorList>
            <consortium name="WormBaseParasite"/>
        </authorList>
    </citation>
    <scope>IDENTIFICATION</scope>
</reference>
<keyword evidence="2" id="KW-1185">Reference proteome</keyword>